<dbReference type="GO" id="GO:0008890">
    <property type="term" value="F:glycine C-acetyltransferase activity"/>
    <property type="evidence" value="ECO:0007669"/>
    <property type="project" value="UniProtKB-UniRule"/>
</dbReference>
<dbReference type="PANTHER" id="PTHR13693:SF103">
    <property type="entry name" value="AMINOTRANSFERASE CLASS I_CLASSII DOMAIN-CONTAINING PROTEIN"/>
    <property type="match status" value="1"/>
</dbReference>
<evidence type="ECO:0000256" key="3">
    <source>
        <dbReference type="ARBA" id="ARBA00004991"/>
    </source>
</evidence>
<dbReference type="InterPro" id="IPR015421">
    <property type="entry name" value="PyrdxlP-dep_Trfase_major"/>
</dbReference>
<dbReference type="Pfam" id="PF00155">
    <property type="entry name" value="Aminotran_1_2"/>
    <property type="match status" value="1"/>
</dbReference>
<evidence type="ECO:0000256" key="5">
    <source>
        <dbReference type="ARBA" id="ARBA00022679"/>
    </source>
</evidence>
<feature type="modified residue" description="N6-(pyridoxal phosphate)lysine" evidence="12">
    <location>
        <position position="244"/>
    </location>
</feature>
<dbReference type="GO" id="GO:0005737">
    <property type="term" value="C:cytoplasm"/>
    <property type="evidence" value="ECO:0007669"/>
    <property type="project" value="UniProtKB-ARBA"/>
</dbReference>
<keyword evidence="9 12" id="KW-0012">Acyltransferase</keyword>
<comment type="catalytic activity">
    <reaction evidence="10">
        <text>L-serine + hexadecanoyl-CoA + H(+) = 3-oxosphinganine + CO2 + CoA</text>
        <dbReference type="Rhea" id="RHEA:14761"/>
        <dbReference type="ChEBI" id="CHEBI:15378"/>
        <dbReference type="ChEBI" id="CHEBI:16526"/>
        <dbReference type="ChEBI" id="CHEBI:33384"/>
        <dbReference type="ChEBI" id="CHEBI:57287"/>
        <dbReference type="ChEBI" id="CHEBI:57379"/>
        <dbReference type="ChEBI" id="CHEBI:58299"/>
        <dbReference type="EC" id="2.3.1.50"/>
    </reaction>
    <physiologicalReaction direction="left-to-right" evidence="10">
        <dbReference type="Rhea" id="RHEA:14762"/>
    </physiologicalReaction>
</comment>
<dbReference type="KEGG" id="alti:ALE3EI_0989"/>
<comment type="caution">
    <text evidence="12">Lacks conserved residue(s) required for the propagation of feature annotation.</text>
</comment>
<evidence type="ECO:0000256" key="2">
    <source>
        <dbReference type="ARBA" id="ARBA00004760"/>
    </source>
</evidence>
<evidence type="ECO:0000256" key="4">
    <source>
        <dbReference type="ARBA" id="ARBA00010008"/>
    </source>
</evidence>
<dbReference type="NCBIfam" id="TIGR01822">
    <property type="entry name" value="2am3keto_CoA"/>
    <property type="match status" value="1"/>
</dbReference>
<evidence type="ECO:0000313" key="14">
    <source>
        <dbReference type="EMBL" id="QNJ97562.1"/>
    </source>
</evidence>
<dbReference type="FunFam" id="3.90.1150.10:FF:000004">
    <property type="entry name" value="2-amino-3-ketobutyrate coenzyme A ligase"/>
    <property type="match status" value="1"/>
</dbReference>
<feature type="binding site" evidence="12">
    <location>
        <begin position="274"/>
        <end position="275"/>
    </location>
    <ligand>
        <name>pyridoxal 5'-phosphate</name>
        <dbReference type="ChEBI" id="CHEBI:597326"/>
        <note>ligand shared between dimeric partners</note>
    </ligand>
</feature>
<feature type="domain" description="Aminotransferase class I/classII large" evidence="13">
    <location>
        <begin position="43"/>
        <end position="386"/>
    </location>
</feature>
<dbReference type="InterPro" id="IPR050087">
    <property type="entry name" value="AON_synthase_class-II"/>
</dbReference>
<dbReference type="GO" id="GO:0016020">
    <property type="term" value="C:membrane"/>
    <property type="evidence" value="ECO:0007669"/>
    <property type="project" value="GOC"/>
</dbReference>
<evidence type="ECO:0000256" key="9">
    <source>
        <dbReference type="ARBA" id="ARBA00023315"/>
    </source>
</evidence>
<dbReference type="GO" id="GO:0019518">
    <property type="term" value="P:L-threonine catabolic process to glycine"/>
    <property type="evidence" value="ECO:0007669"/>
    <property type="project" value="UniProtKB-UniRule"/>
</dbReference>
<reference evidence="14 15" key="1">
    <citation type="submission" date="2020-04" db="EMBL/GenBank/DDBJ databases">
        <title>Genome sequence of Altibacter aquimarinus strain ALE3EI.</title>
        <authorList>
            <person name="Oh H.-M."/>
            <person name="Jang D."/>
        </authorList>
    </citation>
    <scope>NUCLEOTIDE SEQUENCE [LARGE SCALE GENOMIC DNA]</scope>
    <source>
        <strain evidence="14 15">ALE3EI</strain>
    </source>
</reference>
<comment type="function">
    <text evidence="12">Catalyzes the cleavage of 2-amino-3-ketobutyrate to glycine and acetyl-CoA.</text>
</comment>
<dbReference type="InterPro" id="IPR015422">
    <property type="entry name" value="PyrdxlP-dep_Trfase_small"/>
</dbReference>
<comment type="pathway">
    <text evidence="2">Lipid metabolism; sphingolipid metabolism.</text>
</comment>
<feature type="binding site" evidence="12">
    <location>
        <position position="368"/>
    </location>
    <ligand>
        <name>substrate</name>
    </ligand>
</feature>
<dbReference type="InterPro" id="IPR015424">
    <property type="entry name" value="PyrdxlP-dep_Trfase"/>
</dbReference>
<evidence type="ECO:0000256" key="10">
    <source>
        <dbReference type="ARBA" id="ARBA00047854"/>
    </source>
</evidence>
<comment type="function">
    <text evidence="11">Involved in de novo bacterial ceramide synthesis. Catalyzes the condensation of L-serine with palmitoyl-CoA (hexadecanoyl-CoA) to produce 3-oxosphinganine. Also capable of using alanine as substrate leading to the formation of 1-deoxysphinganine (1-deoxySa). Contributes to the levels of endogenous sphingolipids in its host.</text>
</comment>
<dbReference type="GO" id="GO:0004758">
    <property type="term" value="F:serine C-palmitoyltransferase activity"/>
    <property type="evidence" value="ECO:0007669"/>
    <property type="project" value="UniProtKB-EC"/>
</dbReference>
<keyword evidence="15" id="KW-1185">Reference proteome</keyword>
<dbReference type="SUPFAM" id="SSF53383">
    <property type="entry name" value="PLP-dependent transferases"/>
    <property type="match status" value="1"/>
</dbReference>
<dbReference type="EC" id="2.3.1.29" evidence="12"/>
<comment type="subunit">
    <text evidence="12">Homodimer.</text>
</comment>
<evidence type="ECO:0000256" key="11">
    <source>
        <dbReference type="ARBA" id="ARBA00055827"/>
    </source>
</evidence>
<dbReference type="PANTHER" id="PTHR13693">
    <property type="entry name" value="CLASS II AMINOTRANSFERASE/8-AMINO-7-OXONONANOATE SYNTHASE"/>
    <property type="match status" value="1"/>
</dbReference>
<dbReference type="HAMAP" id="MF_00985">
    <property type="entry name" value="2am3keto_CoA_ligase"/>
    <property type="match status" value="1"/>
</dbReference>
<dbReference type="InterPro" id="IPR004839">
    <property type="entry name" value="Aminotransferase_I/II_large"/>
</dbReference>
<evidence type="ECO:0000256" key="6">
    <source>
        <dbReference type="ARBA" id="ARBA00022898"/>
    </source>
</evidence>
<comment type="cofactor">
    <cofactor evidence="12">
        <name>pyridoxal 5'-phosphate</name>
        <dbReference type="ChEBI" id="CHEBI:597326"/>
    </cofactor>
    <text evidence="12">Binds 1 pyridoxal phosphate per subunit.</text>
</comment>
<dbReference type="InterPro" id="IPR011282">
    <property type="entry name" value="2am3keto_CoA_ligase"/>
</dbReference>
<dbReference type="GO" id="GO:0030148">
    <property type="term" value="P:sphingolipid biosynthetic process"/>
    <property type="evidence" value="ECO:0007669"/>
    <property type="project" value="UniProtKB-ARBA"/>
</dbReference>
<feature type="binding site" evidence="12">
    <location>
        <position position="136"/>
    </location>
    <ligand>
        <name>substrate</name>
    </ligand>
</feature>
<keyword evidence="6 12" id="KW-0663">Pyridoxal phosphate</keyword>
<dbReference type="Gene3D" id="3.90.1150.10">
    <property type="entry name" value="Aspartate Aminotransferase, domain 1"/>
    <property type="match status" value="1"/>
</dbReference>
<evidence type="ECO:0000256" key="12">
    <source>
        <dbReference type="HAMAP-Rule" id="MF_00985"/>
    </source>
</evidence>
<evidence type="ECO:0000256" key="1">
    <source>
        <dbReference type="ARBA" id="ARBA00004746"/>
    </source>
</evidence>
<protein>
    <recommendedName>
        <fullName evidence="12">2-amino-3-ketobutyrate coenzyme A ligase</fullName>
        <shortName evidence="12">AKB ligase</shortName>
        <ecNumber evidence="12">2.3.1.29</ecNumber>
    </recommendedName>
    <alternativeName>
        <fullName evidence="12">Glycine acetyltransferase</fullName>
    </alternativeName>
</protein>
<proteinExistence type="inferred from homology"/>
<dbReference type="Proteomes" id="UP000515514">
    <property type="component" value="Chromosome"/>
</dbReference>
<gene>
    <name evidence="12" type="primary">kbl</name>
    <name evidence="14" type="ORF">ALE3EI_0989</name>
</gene>
<feature type="binding site" description="in other chain" evidence="12">
    <location>
        <begin position="241"/>
        <end position="244"/>
    </location>
    <ligand>
        <name>pyridoxal 5'-phosphate</name>
        <dbReference type="ChEBI" id="CHEBI:597326"/>
        <note>ligand shared between dimeric partners</note>
    </ligand>
</feature>
<keyword evidence="5 12" id="KW-0808">Transferase</keyword>
<organism evidence="14 15">
    <name type="scientific">Constantimarinum furrinae</name>
    <dbReference type="NCBI Taxonomy" id="2562285"/>
    <lineage>
        <taxon>Bacteria</taxon>
        <taxon>Pseudomonadati</taxon>
        <taxon>Bacteroidota</taxon>
        <taxon>Flavobacteriia</taxon>
        <taxon>Flavobacteriales</taxon>
        <taxon>Flavobacteriaceae</taxon>
        <taxon>Altibacter/Constantimarinum group</taxon>
        <taxon>Constantimarinum</taxon>
    </lineage>
</organism>
<dbReference type="AlphaFoldDB" id="A0A7G8PT96"/>
<dbReference type="CDD" id="cd06454">
    <property type="entry name" value="KBL_like"/>
    <property type="match status" value="1"/>
</dbReference>
<comment type="pathway">
    <text evidence="1">Cofactor biosynthesis; biotin biosynthesis.</text>
</comment>
<keyword evidence="7" id="KW-0746">Sphingolipid metabolism</keyword>
<comment type="pathway">
    <text evidence="3">Sphingolipid metabolism.</text>
</comment>
<feature type="binding site" description="in other chain" evidence="12">
    <location>
        <position position="185"/>
    </location>
    <ligand>
        <name>pyridoxal 5'-phosphate</name>
        <dbReference type="ChEBI" id="CHEBI:597326"/>
        <note>ligand shared between dimeric partners</note>
    </ligand>
</feature>
<dbReference type="FunFam" id="3.40.640.10:FF:000006">
    <property type="entry name" value="5-aminolevulinate synthase, mitochondrial"/>
    <property type="match status" value="1"/>
</dbReference>
<evidence type="ECO:0000259" key="13">
    <source>
        <dbReference type="Pfam" id="PF00155"/>
    </source>
</evidence>
<dbReference type="GO" id="GO:0030170">
    <property type="term" value="F:pyridoxal phosphate binding"/>
    <property type="evidence" value="ECO:0007669"/>
    <property type="project" value="UniProtKB-UniRule"/>
</dbReference>
<sequence>MYGNIKEHLQKELQEIKDNGLYKKERIITSPQDAEITISTGEKVINFCANNYLGLSSNKEVIQAAKDAMDSHGFGMSSVRFICGTQDIHKELEQKIADYYQTEDTILYAAAFDANGGVFEPLLGPEDAIISDSLNHASIIDGVRLCKAARYRYANSDMADLEQQLKAANEAGSRFKIIVTDGVFSMDGLVAPLDKICDLAEKYDALVMIDECHAAGFIGETGRGTLEEKGVMGRIDIITGTLGKALGGAMGGYTTGKKEIIEMLRQRSRPYLFSNSLAPAIVGASIKVFEMLSTDTALRDKLQQNTSYFKSKMKQAGFDIIDGDSAIVPVMLYDAKLSQSMADMLLEEGIYVIGFFYPVVPKGKARIRVQLSAAHTKEHLDKSVNAFIKVGKKLRVITS</sequence>
<evidence type="ECO:0000256" key="7">
    <source>
        <dbReference type="ARBA" id="ARBA00022919"/>
    </source>
</evidence>
<dbReference type="Gene3D" id="3.40.640.10">
    <property type="entry name" value="Type I PLP-dependent aspartate aminotransferase-like (Major domain)"/>
    <property type="match status" value="1"/>
</dbReference>
<dbReference type="RefSeq" id="WP_186991501.1">
    <property type="nucleotide sequence ID" value="NZ_CP052909.1"/>
</dbReference>
<accession>A0A7G8PT96</accession>
<dbReference type="UniPathway" id="UPA00046">
    <property type="reaction ID" value="UER00506"/>
</dbReference>
<evidence type="ECO:0000256" key="8">
    <source>
        <dbReference type="ARBA" id="ARBA00023098"/>
    </source>
</evidence>
<comment type="catalytic activity">
    <reaction evidence="12">
        <text>glycine + acetyl-CoA = (2S)-2-amino-3-oxobutanoate + CoA</text>
        <dbReference type="Rhea" id="RHEA:20736"/>
        <dbReference type="ChEBI" id="CHEBI:57287"/>
        <dbReference type="ChEBI" id="CHEBI:57288"/>
        <dbReference type="ChEBI" id="CHEBI:57305"/>
        <dbReference type="ChEBI" id="CHEBI:78948"/>
        <dbReference type="EC" id="2.3.1.29"/>
    </reaction>
</comment>
<dbReference type="EMBL" id="CP052909">
    <property type="protein sequence ID" value="QNJ97562.1"/>
    <property type="molecule type" value="Genomic_DNA"/>
</dbReference>
<name>A0A7G8PT96_9FLAO</name>
<comment type="similarity">
    <text evidence="4">Belongs to the class-II pyridoxal-phosphate-dependent aminotransferase family. BioF subfamily.</text>
</comment>
<evidence type="ECO:0000313" key="15">
    <source>
        <dbReference type="Proteomes" id="UP000515514"/>
    </source>
</evidence>
<comment type="pathway">
    <text evidence="12">Amino-acid degradation; L-threonine degradation via oxydo-reductase pathway; glycine from L-threonine: step 2/2.</text>
</comment>
<keyword evidence="8" id="KW-0443">Lipid metabolism</keyword>
<dbReference type="NCBIfam" id="NF005394">
    <property type="entry name" value="PRK06939.1"/>
    <property type="match status" value="1"/>
</dbReference>